<keyword evidence="1" id="KW-1133">Transmembrane helix</keyword>
<feature type="transmembrane region" description="Helical" evidence="1">
    <location>
        <begin position="42"/>
        <end position="61"/>
    </location>
</feature>
<dbReference type="EMBL" id="JAKWFO010000003">
    <property type="protein sequence ID" value="KAI9638271.1"/>
    <property type="molecule type" value="Genomic_DNA"/>
</dbReference>
<comment type="caution">
    <text evidence="2">The sequence shown here is derived from an EMBL/GenBank/DDBJ whole genome shotgun (WGS) entry which is preliminary data.</text>
</comment>
<reference evidence="2" key="1">
    <citation type="journal article" date="2022" name="G3 (Bethesda)">
        <title>High quality genome of the basidiomycete yeast Dioszegia hungarica PDD-24b-2 isolated from cloud water.</title>
        <authorList>
            <person name="Jarrige D."/>
            <person name="Haridas S."/>
            <person name="Bleykasten-Grosshans C."/>
            <person name="Joly M."/>
            <person name="Nadalig T."/>
            <person name="Sancelme M."/>
            <person name="Vuilleumier S."/>
            <person name="Grigoriev I.V."/>
            <person name="Amato P."/>
            <person name="Bringel F."/>
        </authorList>
    </citation>
    <scope>NUCLEOTIDE SEQUENCE</scope>
    <source>
        <strain evidence="2">PDD-24b-2</strain>
    </source>
</reference>
<protein>
    <submittedName>
        <fullName evidence="2">Uncharacterized protein</fullName>
    </submittedName>
</protein>
<keyword evidence="1" id="KW-0812">Transmembrane</keyword>
<keyword evidence="3" id="KW-1185">Reference proteome</keyword>
<keyword evidence="1" id="KW-0472">Membrane</keyword>
<name>A0AA38HD98_9TREE</name>
<accession>A0AA38HD98</accession>
<evidence type="ECO:0000256" key="1">
    <source>
        <dbReference type="SAM" id="Phobius"/>
    </source>
</evidence>
<proteinExistence type="predicted"/>
<organism evidence="2 3">
    <name type="scientific">Dioszegia hungarica</name>
    <dbReference type="NCBI Taxonomy" id="4972"/>
    <lineage>
        <taxon>Eukaryota</taxon>
        <taxon>Fungi</taxon>
        <taxon>Dikarya</taxon>
        <taxon>Basidiomycota</taxon>
        <taxon>Agaricomycotina</taxon>
        <taxon>Tremellomycetes</taxon>
        <taxon>Tremellales</taxon>
        <taxon>Bulleribasidiaceae</taxon>
        <taxon>Dioszegia</taxon>
    </lineage>
</organism>
<dbReference type="RefSeq" id="XP_052948048.1">
    <property type="nucleotide sequence ID" value="XM_053092102.1"/>
</dbReference>
<gene>
    <name evidence="2" type="ORF">MKK02DRAFT_42662</name>
</gene>
<dbReference type="GeneID" id="77731307"/>
<dbReference type="Proteomes" id="UP001164286">
    <property type="component" value="Unassembled WGS sequence"/>
</dbReference>
<evidence type="ECO:0000313" key="3">
    <source>
        <dbReference type="Proteomes" id="UP001164286"/>
    </source>
</evidence>
<dbReference type="AlphaFoldDB" id="A0AA38HD98"/>
<sequence length="669" mass="74792">MGPKNSGKTALQQKMPAPSSALPSALLRLVSSASLTSPHLLLFSSLPVAGVLAPVLYLLALPGYLKELRRKPIVEEREITQIISSGGKKRRAIEKRAGVQVMKVKKDLYVRREGEKQLHHEDPVRAASIDSLLLGSPTSSWIANLLSLLVNTLLTLAVLDQTWSSRLMSHQDLTYARTSSLTPHTAALNFRLPPVVPYAKQTSTAEIVFRPLLSNPAIPVEWEHSQPIAITETTDWTGKVELDGLSSGVMYEYKVKQEDGSYWPEGDMPLNFTTFPDPRLSRQSHFKFIHAAAPRAFPPSYSPYQMLKPLLLPLFPSTAPQIVPTPSHIKHQWQSYHGRQPAWRVLGDWLADMRDRTAWAQIQFGLIGDDIEMVGSRRGPMGLLKDDKRRGSRALLASQDVREVYETLPILPSRLHSPSEGHILEPAALSFPASSFEYADTHFYRLRRPSVERSARESQDWLADISDLESWLRKVNGTTGFKFVLSSVHLNPFFGGAHHETEWRTAVLDVLQYVPNIIVLSESRHGFTSSQLRNRVLEITSPALSAPVYPVWWPLAAPLPPKLSNAREEAISTWTKLDGRVVEEIELVKVDQILRHNPSVGGTQWTSVEVDSTTGDRSRCHVVFWKEGQEVGRLEVVGASKANIRAVGSVAESLSSLLRRFGLTSRNWF</sequence>
<evidence type="ECO:0000313" key="2">
    <source>
        <dbReference type="EMBL" id="KAI9638271.1"/>
    </source>
</evidence>